<dbReference type="AlphaFoldDB" id="A0A291P3I3"/>
<protein>
    <submittedName>
        <fullName evidence="2">Uncharacterized protein</fullName>
    </submittedName>
</protein>
<sequence>MSFDIRFENERTREGCTLLDVHFIAPSYQAATGIVAGGQAQLITCSGNDVATILGSDLLGWDVVLGKRITPDQLDGIQPPGVAIVTRDDGGVSARGFATLEAAKRFTVHVYEAFYEAFYLGFGAYALDDAPASDSPRSVPAPAAHDAAPLPLSRPGYSQGISA</sequence>
<dbReference type="KEGG" id="hbe:BEI_0442"/>
<feature type="compositionally biased region" description="Low complexity" evidence="1">
    <location>
        <begin position="140"/>
        <end position="151"/>
    </location>
</feature>
<accession>A0A291P3I3</accession>
<keyword evidence="3" id="KW-1185">Reference proteome</keyword>
<dbReference type="EMBL" id="CP021435">
    <property type="protein sequence ID" value="ATJ81429.1"/>
    <property type="molecule type" value="Genomic_DNA"/>
</dbReference>
<reference evidence="2 3" key="1">
    <citation type="journal article" date="2017" name="Sci. Rep.">
        <title>Revealing the Saline Adaptation Strategies of the Halophilic Bacterium Halomonas beimenensis through High-throughput Omics and Transposon Mutagenesis Approaches.</title>
        <authorList>
            <person name="Chen Y.H."/>
            <person name="Lin S.S."/>
            <person name="Shyu Y.T."/>
        </authorList>
    </citation>
    <scope>NUCLEOTIDE SEQUENCE [LARGE SCALE GENOMIC DNA]</scope>
    <source>
        <strain evidence="2 3">NTU-111</strain>
    </source>
</reference>
<organism evidence="2 3">
    <name type="scientific">Halomonas beimenensis</name>
    <dbReference type="NCBI Taxonomy" id="475662"/>
    <lineage>
        <taxon>Bacteria</taxon>
        <taxon>Pseudomonadati</taxon>
        <taxon>Pseudomonadota</taxon>
        <taxon>Gammaproteobacteria</taxon>
        <taxon>Oceanospirillales</taxon>
        <taxon>Halomonadaceae</taxon>
        <taxon>Halomonas</taxon>
    </lineage>
</organism>
<feature type="region of interest" description="Disordered" evidence="1">
    <location>
        <begin position="135"/>
        <end position="163"/>
    </location>
</feature>
<dbReference type="RefSeq" id="WP_097787976.1">
    <property type="nucleotide sequence ID" value="NZ_BAAADT010000015.1"/>
</dbReference>
<evidence type="ECO:0000313" key="2">
    <source>
        <dbReference type="EMBL" id="ATJ81429.1"/>
    </source>
</evidence>
<name>A0A291P3I3_9GAMM</name>
<proteinExistence type="predicted"/>
<gene>
    <name evidence="2" type="ORF">BEI_0442</name>
</gene>
<dbReference type="Proteomes" id="UP000219993">
    <property type="component" value="Chromosome"/>
</dbReference>
<dbReference type="OrthoDB" id="9844540at2"/>
<evidence type="ECO:0000313" key="3">
    <source>
        <dbReference type="Proteomes" id="UP000219993"/>
    </source>
</evidence>
<evidence type="ECO:0000256" key="1">
    <source>
        <dbReference type="SAM" id="MobiDB-lite"/>
    </source>
</evidence>